<dbReference type="GO" id="GO:0031543">
    <property type="term" value="F:peptidyl-proline dioxygenase activity"/>
    <property type="evidence" value="ECO:0007669"/>
    <property type="project" value="TreeGrafter"/>
</dbReference>
<evidence type="ECO:0000313" key="8">
    <source>
        <dbReference type="EMBL" id="SMC26475.1"/>
    </source>
</evidence>
<evidence type="ECO:0000256" key="3">
    <source>
        <dbReference type="ARBA" id="ARBA00022896"/>
    </source>
</evidence>
<evidence type="ECO:0000259" key="7">
    <source>
        <dbReference type="PROSITE" id="PS51471"/>
    </source>
</evidence>
<sequence>MHADLYTAIADALAGQGWIALPGFLSEAEAAALLAHARERREGFSRAGIGREGLHQLNAAIRSDEVLWLDKEDAADQLALMRLEAVREMLNRDLYLGLVELECHLAVYPEGSFYARHIDQHRNQDTRVVTIVLYLNPDWQPEHGGQLRLYLDDGSHQDIQPEAGKLVVFMSDRFEHEVLPARRERWSLTGWFRRRKL</sequence>
<organism evidence="8 9">
    <name type="scientific">Andreprevotia lacus DSM 23236</name>
    <dbReference type="NCBI Taxonomy" id="1121001"/>
    <lineage>
        <taxon>Bacteria</taxon>
        <taxon>Pseudomonadati</taxon>
        <taxon>Pseudomonadota</taxon>
        <taxon>Betaproteobacteria</taxon>
        <taxon>Neisseriales</taxon>
        <taxon>Chitinibacteraceae</taxon>
        <taxon>Andreprevotia</taxon>
    </lineage>
</organism>
<accession>A0A1W1XRJ7</accession>
<dbReference type="EMBL" id="FWXD01000014">
    <property type="protein sequence ID" value="SMC26475.1"/>
    <property type="molecule type" value="Genomic_DNA"/>
</dbReference>
<evidence type="ECO:0000256" key="4">
    <source>
        <dbReference type="ARBA" id="ARBA00022964"/>
    </source>
</evidence>
<dbReference type="InterPro" id="IPR005123">
    <property type="entry name" value="Oxoglu/Fe-dep_dioxygenase_dom"/>
</dbReference>
<dbReference type="InterPro" id="IPR006620">
    <property type="entry name" value="Pro_4_hyd_alph"/>
</dbReference>
<dbReference type="PROSITE" id="PS51471">
    <property type="entry name" value="FE2OG_OXY"/>
    <property type="match status" value="1"/>
</dbReference>
<comment type="cofactor">
    <cofactor evidence="1">
        <name>L-ascorbate</name>
        <dbReference type="ChEBI" id="CHEBI:38290"/>
    </cofactor>
</comment>
<dbReference type="SUPFAM" id="SSF51197">
    <property type="entry name" value="Clavaminate synthase-like"/>
    <property type="match status" value="1"/>
</dbReference>
<keyword evidence="4" id="KW-0223">Dioxygenase</keyword>
<reference evidence="8 9" key="1">
    <citation type="submission" date="2017-04" db="EMBL/GenBank/DDBJ databases">
        <authorList>
            <person name="Afonso C.L."/>
            <person name="Miller P.J."/>
            <person name="Scott M.A."/>
            <person name="Spackman E."/>
            <person name="Goraichik I."/>
            <person name="Dimitrov K.M."/>
            <person name="Suarez D.L."/>
            <person name="Swayne D.E."/>
        </authorList>
    </citation>
    <scope>NUCLEOTIDE SEQUENCE [LARGE SCALE GENOMIC DNA]</scope>
    <source>
        <strain evidence="8 9">DSM 23236</strain>
    </source>
</reference>
<keyword evidence="9" id="KW-1185">Reference proteome</keyword>
<dbReference type="Pfam" id="PF13640">
    <property type="entry name" value="2OG-FeII_Oxy_3"/>
    <property type="match status" value="1"/>
</dbReference>
<dbReference type="GO" id="GO:0008198">
    <property type="term" value="F:ferrous iron binding"/>
    <property type="evidence" value="ECO:0007669"/>
    <property type="project" value="TreeGrafter"/>
</dbReference>
<dbReference type="SMART" id="SM00702">
    <property type="entry name" value="P4Hc"/>
    <property type="match status" value="1"/>
</dbReference>
<keyword evidence="6" id="KW-0408">Iron</keyword>
<evidence type="ECO:0000256" key="6">
    <source>
        <dbReference type="ARBA" id="ARBA00023004"/>
    </source>
</evidence>
<dbReference type="STRING" id="1121001.SAMN02745857_02498"/>
<gene>
    <name evidence="8" type="ORF">SAMN02745857_02498</name>
</gene>
<dbReference type="AlphaFoldDB" id="A0A1W1XRJ7"/>
<dbReference type="GO" id="GO:0031418">
    <property type="term" value="F:L-ascorbic acid binding"/>
    <property type="evidence" value="ECO:0007669"/>
    <property type="project" value="UniProtKB-KW"/>
</dbReference>
<proteinExistence type="predicted"/>
<keyword evidence="2" id="KW-0479">Metal-binding</keyword>
<name>A0A1W1XRJ7_9NEIS</name>
<evidence type="ECO:0000256" key="5">
    <source>
        <dbReference type="ARBA" id="ARBA00023002"/>
    </source>
</evidence>
<protein>
    <submittedName>
        <fullName evidence="8">SM-20-related protein</fullName>
    </submittedName>
</protein>
<evidence type="ECO:0000256" key="1">
    <source>
        <dbReference type="ARBA" id="ARBA00001961"/>
    </source>
</evidence>
<keyword evidence="3" id="KW-0847">Vitamin C</keyword>
<dbReference type="Proteomes" id="UP000192761">
    <property type="component" value="Unassembled WGS sequence"/>
</dbReference>
<keyword evidence="5" id="KW-0560">Oxidoreductase</keyword>
<dbReference type="InterPro" id="IPR044862">
    <property type="entry name" value="Pro_4_hyd_alph_FE2OG_OXY"/>
</dbReference>
<feature type="domain" description="Fe2OG dioxygenase" evidence="7">
    <location>
        <begin position="99"/>
        <end position="194"/>
    </location>
</feature>
<dbReference type="GO" id="GO:0071456">
    <property type="term" value="P:cellular response to hypoxia"/>
    <property type="evidence" value="ECO:0007669"/>
    <property type="project" value="TreeGrafter"/>
</dbReference>
<dbReference type="RefSeq" id="WP_084091138.1">
    <property type="nucleotide sequence ID" value="NZ_FWXD01000014.1"/>
</dbReference>
<evidence type="ECO:0000313" key="9">
    <source>
        <dbReference type="Proteomes" id="UP000192761"/>
    </source>
</evidence>
<dbReference type="PANTHER" id="PTHR12907">
    <property type="entry name" value="EGL NINE HOMOLOG-RELATED"/>
    <property type="match status" value="1"/>
</dbReference>
<dbReference type="Gene3D" id="2.60.120.620">
    <property type="entry name" value="q2cbj1_9rhob like domain"/>
    <property type="match status" value="1"/>
</dbReference>
<dbReference type="PANTHER" id="PTHR12907:SF26">
    <property type="entry name" value="HIF PROLYL HYDROXYLASE, ISOFORM C"/>
    <property type="match status" value="1"/>
</dbReference>
<dbReference type="OrthoDB" id="9783171at2"/>
<evidence type="ECO:0000256" key="2">
    <source>
        <dbReference type="ARBA" id="ARBA00022723"/>
    </source>
</evidence>
<dbReference type="InterPro" id="IPR051559">
    <property type="entry name" value="HIF_prolyl_hydroxylases"/>
</dbReference>